<keyword evidence="4 6" id="KW-0067">ATP-binding</keyword>
<dbReference type="RefSeq" id="WP_115771941.1">
    <property type="nucleotide sequence ID" value="NZ_PIOC01000010.1"/>
</dbReference>
<dbReference type="OrthoDB" id="2365508at2"/>
<dbReference type="Proteomes" id="UP000257143">
    <property type="component" value="Unassembled WGS sequence"/>
</dbReference>
<keyword evidence="2" id="KW-0813">Transport</keyword>
<proteinExistence type="inferred from homology"/>
<dbReference type="InterPro" id="IPR027417">
    <property type="entry name" value="P-loop_NTPase"/>
</dbReference>
<dbReference type="PANTHER" id="PTHR42711:SF5">
    <property type="entry name" value="ABC TRANSPORTER ATP-BINDING PROTEIN NATA"/>
    <property type="match status" value="1"/>
</dbReference>
<dbReference type="InterPro" id="IPR003439">
    <property type="entry name" value="ABC_transporter-like_ATP-bd"/>
</dbReference>
<reference evidence="7" key="1">
    <citation type="submission" date="2017-11" db="EMBL/GenBank/DDBJ databases">
        <authorList>
            <person name="Zhu W."/>
        </authorList>
    </citation>
    <scope>NUCLEOTIDE SEQUENCE [LARGE SCALE GENOMIC DNA]</scope>
    <source>
        <strain evidence="7">CAU 1183</strain>
    </source>
</reference>
<dbReference type="GO" id="GO:0005524">
    <property type="term" value="F:ATP binding"/>
    <property type="evidence" value="ECO:0007669"/>
    <property type="project" value="UniProtKB-KW"/>
</dbReference>
<dbReference type="SMART" id="SM00382">
    <property type="entry name" value="AAA"/>
    <property type="match status" value="1"/>
</dbReference>
<evidence type="ECO:0000259" key="5">
    <source>
        <dbReference type="PROSITE" id="PS50893"/>
    </source>
</evidence>
<evidence type="ECO:0000256" key="3">
    <source>
        <dbReference type="ARBA" id="ARBA00022741"/>
    </source>
</evidence>
<evidence type="ECO:0000256" key="2">
    <source>
        <dbReference type="ARBA" id="ARBA00022448"/>
    </source>
</evidence>
<evidence type="ECO:0000256" key="1">
    <source>
        <dbReference type="ARBA" id="ARBA00005417"/>
    </source>
</evidence>
<sequence length="295" mass="32971">MTKIAILELQHVNKKYKTAQVIDDVSLVIDEPGIWALVGPNGVGKTTLLNGICNIIPFNSGKVELLGQPNDNYTVFKHVSFLQDNTVLFHYLSGYDHLKYVCDVHGLPKKRIKEVAAYVGMTGYLEKKVGDYSLGMKQHLLLAISIVNQPKLLFMDEPLTGLDPSSAILVRKILLDLEKQGTTIILSSHNLAEIDRVTNQILFLKNGKIIEVDRENHMETHYIFKLSDKLSGKQLLMASGYSIQEENGAIKVTINESGIDKCIKSIQDNGISILDIQKEVTGSEKLYEETFGKRE</sequence>
<dbReference type="SUPFAM" id="SSF52540">
    <property type="entry name" value="P-loop containing nucleoside triphosphate hydrolases"/>
    <property type="match status" value="1"/>
</dbReference>
<dbReference type="AlphaFoldDB" id="A0A3D8PVB4"/>
<dbReference type="PANTHER" id="PTHR42711">
    <property type="entry name" value="ABC TRANSPORTER ATP-BINDING PROTEIN"/>
    <property type="match status" value="1"/>
</dbReference>
<comment type="caution">
    <text evidence="6">The sequence shown here is derived from an EMBL/GenBank/DDBJ whole genome shotgun (WGS) entry which is preliminary data.</text>
</comment>
<dbReference type="GO" id="GO:0016887">
    <property type="term" value="F:ATP hydrolysis activity"/>
    <property type="evidence" value="ECO:0007669"/>
    <property type="project" value="InterPro"/>
</dbReference>
<dbReference type="InterPro" id="IPR003593">
    <property type="entry name" value="AAA+_ATPase"/>
</dbReference>
<keyword evidence="3" id="KW-0547">Nucleotide-binding</keyword>
<dbReference type="EMBL" id="PIOC01000010">
    <property type="protein sequence ID" value="RDW20066.1"/>
    <property type="molecule type" value="Genomic_DNA"/>
</dbReference>
<dbReference type="InterPro" id="IPR050763">
    <property type="entry name" value="ABC_transporter_ATP-binding"/>
</dbReference>
<gene>
    <name evidence="6" type="ORF">CWR48_04905</name>
</gene>
<name>A0A3D8PVB4_9BACI</name>
<evidence type="ECO:0000256" key="4">
    <source>
        <dbReference type="ARBA" id="ARBA00022840"/>
    </source>
</evidence>
<evidence type="ECO:0000313" key="7">
    <source>
        <dbReference type="Proteomes" id="UP000257143"/>
    </source>
</evidence>
<dbReference type="Gene3D" id="3.40.50.300">
    <property type="entry name" value="P-loop containing nucleotide triphosphate hydrolases"/>
    <property type="match status" value="1"/>
</dbReference>
<evidence type="ECO:0000313" key="6">
    <source>
        <dbReference type="EMBL" id="RDW20066.1"/>
    </source>
</evidence>
<dbReference type="PROSITE" id="PS50893">
    <property type="entry name" value="ABC_TRANSPORTER_2"/>
    <property type="match status" value="1"/>
</dbReference>
<keyword evidence="7" id="KW-1185">Reference proteome</keyword>
<accession>A0A3D8PVB4</accession>
<comment type="similarity">
    <text evidence="1">Belongs to the ABC transporter superfamily.</text>
</comment>
<dbReference type="Pfam" id="PF00005">
    <property type="entry name" value="ABC_tran"/>
    <property type="match status" value="1"/>
</dbReference>
<protein>
    <submittedName>
        <fullName evidence="6">ABC transporter ATP-binding protein</fullName>
    </submittedName>
</protein>
<organism evidence="6 7">
    <name type="scientific">Oceanobacillus arenosus</name>
    <dbReference type="NCBI Taxonomy" id="1229153"/>
    <lineage>
        <taxon>Bacteria</taxon>
        <taxon>Bacillati</taxon>
        <taxon>Bacillota</taxon>
        <taxon>Bacilli</taxon>
        <taxon>Bacillales</taxon>
        <taxon>Bacillaceae</taxon>
        <taxon>Oceanobacillus</taxon>
    </lineage>
</organism>
<feature type="domain" description="ABC transporter" evidence="5">
    <location>
        <begin position="7"/>
        <end position="231"/>
    </location>
</feature>